<dbReference type="Proteomes" id="UP000815325">
    <property type="component" value="Unassembled WGS sequence"/>
</dbReference>
<feature type="non-terminal residue" evidence="2">
    <location>
        <position position="1"/>
    </location>
</feature>
<feature type="compositionally biased region" description="Low complexity" evidence="1">
    <location>
        <begin position="8"/>
        <end position="35"/>
    </location>
</feature>
<feature type="compositionally biased region" description="Low complexity" evidence="1">
    <location>
        <begin position="134"/>
        <end position="149"/>
    </location>
</feature>
<gene>
    <name evidence="2" type="ORF">DUNSADRAFT_15345</name>
</gene>
<evidence type="ECO:0000313" key="3">
    <source>
        <dbReference type="Proteomes" id="UP000815325"/>
    </source>
</evidence>
<proteinExistence type="predicted"/>
<comment type="caution">
    <text evidence="2">The sequence shown here is derived from an EMBL/GenBank/DDBJ whole genome shotgun (WGS) entry which is preliminary data.</text>
</comment>
<reference evidence="2" key="1">
    <citation type="submission" date="2017-08" db="EMBL/GenBank/DDBJ databases">
        <authorList>
            <person name="Polle J.E."/>
            <person name="Barry K."/>
            <person name="Cushman J."/>
            <person name="Schmutz J."/>
            <person name="Tran D."/>
            <person name="Hathwaick L.T."/>
            <person name="Yim W.C."/>
            <person name="Jenkins J."/>
            <person name="Mckie-Krisberg Z.M."/>
            <person name="Prochnik S."/>
            <person name="Lindquist E."/>
            <person name="Dockter R.B."/>
            <person name="Adam C."/>
            <person name="Molina H."/>
            <person name="Bunkerborg J."/>
            <person name="Jin E."/>
            <person name="Buchheim M."/>
            <person name="Magnuson J."/>
        </authorList>
    </citation>
    <scope>NUCLEOTIDE SEQUENCE</scope>
    <source>
        <strain evidence="2">CCAP 19/18</strain>
    </source>
</reference>
<feature type="compositionally biased region" description="Polar residues" evidence="1">
    <location>
        <begin position="66"/>
        <end position="76"/>
    </location>
</feature>
<feature type="compositionally biased region" description="Low complexity" evidence="1">
    <location>
        <begin position="106"/>
        <end position="115"/>
    </location>
</feature>
<name>A0ABQ7G5I9_DUNSA</name>
<dbReference type="EMBL" id="MU070104">
    <property type="protein sequence ID" value="KAF5829882.1"/>
    <property type="molecule type" value="Genomic_DNA"/>
</dbReference>
<evidence type="ECO:0000313" key="2">
    <source>
        <dbReference type="EMBL" id="KAF5829882.1"/>
    </source>
</evidence>
<evidence type="ECO:0000256" key="1">
    <source>
        <dbReference type="SAM" id="MobiDB-lite"/>
    </source>
</evidence>
<accession>A0ABQ7G5I9</accession>
<keyword evidence="3" id="KW-1185">Reference proteome</keyword>
<sequence length="236" mass="25939">RTLVSRASSVKRGNSRGSGSRSPLSHSPRSGSPSSAAGQQRRGMLVVPALPWRAGHAASSIPPPTTSGLLPLNSSTHKLRSIPSLPRHPQLSPLGLDSPPRSPASPQHTQTTHPQEQLLVHDADPLQPKPPSHQQQQQQQRQQQLAQQQWNSAQALRMEAMQKQEQEQQQLQEMARALRASTKQQQQQQLYAAPPQVMHFDLSRHRQQQQQQGSSPAGAAGEFEFAPVLGNKEKKS</sequence>
<feature type="region of interest" description="Disordered" evidence="1">
    <location>
        <begin position="1"/>
        <end position="236"/>
    </location>
</feature>
<organism evidence="2 3">
    <name type="scientific">Dunaliella salina</name>
    <name type="common">Green alga</name>
    <name type="synonym">Protococcus salinus</name>
    <dbReference type="NCBI Taxonomy" id="3046"/>
    <lineage>
        <taxon>Eukaryota</taxon>
        <taxon>Viridiplantae</taxon>
        <taxon>Chlorophyta</taxon>
        <taxon>core chlorophytes</taxon>
        <taxon>Chlorophyceae</taxon>
        <taxon>CS clade</taxon>
        <taxon>Chlamydomonadales</taxon>
        <taxon>Dunaliellaceae</taxon>
        <taxon>Dunaliella</taxon>
    </lineage>
</organism>
<feature type="compositionally biased region" description="Low complexity" evidence="1">
    <location>
        <begin position="167"/>
        <end position="189"/>
    </location>
</feature>
<protein>
    <submittedName>
        <fullName evidence="2">Uncharacterized protein</fullName>
    </submittedName>
</protein>